<proteinExistence type="inferred from homology"/>
<dbReference type="InterPro" id="IPR010982">
    <property type="entry name" value="Lambda_DNA-bd_dom_sf"/>
</dbReference>
<dbReference type="InterPro" id="IPR010359">
    <property type="entry name" value="IrrE_HExxH"/>
</dbReference>
<evidence type="ECO:0000313" key="4">
    <source>
        <dbReference type="EMBL" id="MDL9978597.1"/>
    </source>
</evidence>
<accession>A0ABT7MVW5</accession>
<dbReference type="SMART" id="SM00530">
    <property type="entry name" value="HTH_XRE"/>
    <property type="match status" value="1"/>
</dbReference>
<dbReference type="PANTHER" id="PTHR43236:SF1">
    <property type="entry name" value="BLL7220 PROTEIN"/>
    <property type="match status" value="1"/>
</dbReference>
<feature type="compositionally biased region" description="Basic and acidic residues" evidence="2">
    <location>
        <begin position="376"/>
        <end position="388"/>
    </location>
</feature>
<dbReference type="Gene3D" id="1.10.10.2910">
    <property type="match status" value="1"/>
</dbReference>
<feature type="domain" description="HTH cro/C1-type" evidence="3">
    <location>
        <begin position="11"/>
        <end position="65"/>
    </location>
</feature>
<dbReference type="Pfam" id="PF01381">
    <property type="entry name" value="HTH_3"/>
    <property type="match status" value="1"/>
</dbReference>
<dbReference type="InterPro" id="IPR001387">
    <property type="entry name" value="Cro/C1-type_HTH"/>
</dbReference>
<comment type="similarity">
    <text evidence="1">Belongs to the short-chain fatty acyl-CoA assimilation regulator (ScfR) family.</text>
</comment>
<dbReference type="RefSeq" id="WP_286287156.1">
    <property type="nucleotide sequence ID" value="NZ_JASXSZ010000001.1"/>
</dbReference>
<evidence type="ECO:0000256" key="2">
    <source>
        <dbReference type="SAM" id="MobiDB-lite"/>
    </source>
</evidence>
<dbReference type="InterPro" id="IPR052345">
    <property type="entry name" value="Rad_response_metalloprotease"/>
</dbReference>
<organism evidence="4 5">
    <name type="scientific">Microbacterium candidum</name>
    <dbReference type="NCBI Taxonomy" id="3041922"/>
    <lineage>
        <taxon>Bacteria</taxon>
        <taxon>Bacillati</taxon>
        <taxon>Actinomycetota</taxon>
        <taxon>Actinomycetes</taxon>
        <taxon>Micrococcales</taxon>
        <taxon>Microbacteriaceae</taxon>
        <taxon>Microbacterium</taxon>
    </lineage>
</organism>
<dbReference type="Pfam" id="PF06114">
    <property type="entry name" value="Peptidase_M78"/>
    <property type="match status" value="1"/>
</dbReference>
<evidence type="ECO:0000313" key="5">
    <source>
        <dbReference type="Proteomes" id="UP001235064"/>
    </source>
</evidence>
<evidence type="ECO:0000256" key="1">
    <source>
        <dbReference type="ARBA" id="ARBA00007227"/>
    </source>
</evidence>
<comment type="caution">
    <text evidence="4">The sequence shown here is derived from an EMBL/GenBank/DDBJ whole genome shotgun (WGS) entry which is preliminary data.</text>
</comment>
<dbReference type="PANTHER" id="PTHR43236">
    <property type="entry name" value="ANTITOXIN HIGA1"/>
    <property type="match status" value="1"/>
</dbReference>
<dbReference type="EMBL" id="JASXSZ010000001">
    <property type="protein sequence ID" value="MDL9978597.1"/>
    <property type="molecule type" value="Genomic_DNA"/>
</dbReference>
<dbReference type="PROSITE" id="PS50943">
    <property type="entry name" value="HTH_CROC1"/>
    <property type="match status" value="1"/>
</dbReference>
<sequence>MSDSEPVGEPVRRLRIALGMSQTELAERAGVSAGAMSMIETNRLSATSEVIESLADVLDCTPAYLRGAPHEAVVGRPWLRAYADAPSRVVERVLSDSVTAVSAAEALKLRFVADDVPAFDGDLNDDDEIEEFATLVRVQAGVTEDAVIGNAIRAAERLGCVVLPMDSELGRHLGISTRVNSVPVIRVSRPGSADGRGVPGDRQRFTVAHELGHLALHHARRPPDSASDAAKIEKQAHRFAAAFLAPAEPLLTDFDRLGGRATLSVLAELKEVWGIAIKALVLRLRHLSVIDDDHARSLYKQISARGWNKNEPVPVATESAVWLQKALKQRFGGVGDPTDRACVELGLGRGHFERWITWSVAAEQHQSVAPVVDFTRRESSGSEGRQRQGDATITRLPVRR</sequence>
<dbReference type="Proteomes" id="UP001235064">
    <property type="component" value="Unassembled WGS sequence"/>
</dbReference>
<evidence type="ECO:0000259" key="3">
    <source>
        <dbReference type="PROSITE" id="PS50943"/>
    </source>
</evidence>
<dbReference type="SUPFAM" id="SSF47413">
    <property type="entry name" value="lambda repressor-like DNA-binding domains"/>
    <property type="match status" value="1"/>
</dbReference>
<name>A0ABT7MVW5_9MICO</name>
<gene>
    <name evidence="4" type="ORF">QSV35_04575</name>
</gene>
<protein>
    <submittedName>
        <fullName evidence="4">XRE family transcriptional regulator</fullName>
    </submittedName>
</protein>
<dbReference type="Gene3D" id="1.10.260.40">
    <property type="entry name" value="lambda repressor-like DNA-binding domains"/>
    <property type="match status" value="1"/>
</dbReference>
<reference evidence="4 5" key="1">
    <citation type="submission" date="2023-06" db="EMBL/GenBank/DDBJ databases">
        <title>Microbacterium sp. nov., isolated from a waste landfill.</title>
        <authorList>
            <person name="Wen W."/>
        </authorList>
    </citation>
    <scope>NUCLEOTIDE SEQUENCE [LARGE SCALE GENOMIC DNA]</scope>
    <source>
        <strain evidence="4 5">ASV49</strain>
    </source>
</reference>
<feature type="region of interest" description="Disordered" evidence="2">
    <location>
        <begin position="376"/>
        <end position="400"/>
    </location>
</feature>
<keyword evidence="5" id="KW-1185">Reference proteome</keyword>
<dbReference type="CDD" id="cd00093">
    <property type="entry name" value="HTH_XRE"/>
    <property type="match status" value="1"/>
</dbReference>